<protein>
    <submittedName>
        <fullName evidence="2">Uncharacterized protein</fullName>
    </submittedName>
</protein>
<gene>
    <name evidence="2" type="ORF">JOF48_000229</name>
</gene>
<feature type="compositionally biased region" description="Polar residues" evidence="1">
    <location>
        <begin position="50"/>
        <end position="64"/>
    </location>
</feature>
<feature type="compositionally biased region" description="Basic and acidic residues" evidence="1">
    <location>
        <begin position="23"/>
        <end position="41"/>
    </location>
</feature>
<feature type="region of interest" description="Disordered" evidence="1">
    <location>
        <begin position="23"/>
        <end position="64"/>
    </location>
</feature>
<name>A0ABS4YRM6_9MICC</name>
<dbReference type="Proteomes" id="UP000711614">
    <property type="component" value="Unassembled WGS sequence"/>
</dbReference>
<keyword evidence="3" id="KW-1185">Reference proteome</keyword>
<evidence type="ECO:0000313" key="3">
    <source>
        <dbReference type="Proteomes" id="UP000711614"/>
    </source>
</evidence>
<reference evidence="2 3" key="1">
    <citation type="submission" date="2021-03" db="EMBL/GenBank/DDBJ databases">
        <title>Sequencing the genomes of 1000 actinobacteria strains.</title>
        <authorList>
            <person name="Klenk H.-P."/>
        </authorList>
    </citation>
    <scope>NUCLEOTIDE SEQUENCE [LARGE SCALE GENOMIC DNA]</scope>
    <source>
        <strain evidence="2 3">DSM 16005</strain>
    </source>
</reference>
<sequence length="64" mass="6858">MNLAGGITAPGPARENLLQGDPARQEFHSPRPGAEDWEARDAVVLGSGQPGWQTTKPQRPDNNP</sequence>
<organism evidence="2 3">
    <name type="scientific">Arthrobacter stackebrandtii</name>
    <dbReference type="NCBI Taxonomy" id="272161"/>
    <lineage>
        <taxon>Bacteria</taxon>
        <taxon>Bacillati</taxon>
        <taxon>Actinomycetota</taxon>
        <taxon>Actinomycetes</taxon>
        <taxon>Micrococcales</taxon>
        <taxon>Micrococcaceae</taxon>
        <taxon>Arthrobacter</taxon>
    </lineage>
</organism>
<proteinExistence type="predicted"/>
<dbReference type="EMBL" id="JAGIOI010000001">
    <property type="protein sequence ID" value="MBP2411430.1"/>
    <property type="molecule type" value="Genomic_DNA"/>
</dbReference>
<evidence type="ECO:0000313" key="2">
    <source>
        <dbReference type="EMBL" id="MBP2411430.1"/>
    </source>
</evidence>
<dbReference type="RefSeq" id="WP_209676551.1">
    <property type="nucleotide sequence ID" value="NZ_JAGIOI010000001.1"/>
</dbReference>
<accession>A0ABS4YRM6</accession>
<evidence type="ECO:0000256" key="1">
    <source>
        <dbReference type="SAM" id="MobiDB-lite"/>
    </source>
</evidence>
<comment type="caution">
    <text evidence="2">The sequence shown here is derived from an EMBL/GenBank/DDBJ whole genome shotgun (WGS) entry which is preliminary data.</text>
</comment>